<dbReference type="Pfam" id="PF09851">
    <property type="entry name" value="SHOCT"/>
    <property type="match status" value="1"/>
</dbReference>
<dbReference type="AlphaFoldDB" id="A0ABD5XSS6"/>
<evidence type="ECO:0000313" key="2">
    <source>
        <dbReference type="EMBL" id="MFC7136105.1"/>
    </source>
</evidence>
<name>A0ABD5XSS6_9EURY</name>
<proteinExistence type="predicted"/>
<dbReference type="InterPro" id="IPR018649">
    <property type="entry name" value="SHOCT"/>
</dbReference>
<reference evidence="2 3" key="1">
    <citation type="journal article" date="2019" name="Int. J. Syst. Evol. Microbiol.">
        <title>The Global Catalogue of Microorganisms (GCM) 10K type strain sequencing project: providing services to taxonomists for standard genome sequencing and annotation.</title>
        <authorList>
            <consortium name="The Broad Institute Genomics Platform"/>
            <consortium name="The Broad Institute Genome Sequencing Center for Infectious Disease"/>
            <person name="Wu L."/>
            <person name="Ma J."/>
        </authorList>
    </citation>
    <scope>NUCLEOTIDE SEQUENCE [LARGE SCALE GENOMIC DNA]</scope>
    <source>
        <strain evidence="2 3">DT92</strain>
    </source>
</reference>
<dbReference type="RefSeq" id="WP_284012418.1">
    <property type="nucleotide sequence ID" value="NZ_CP126156.1"/>
</dbReference>
<accession>A0ABD5XSS6</accession>
<keyword evidence="3" id="KW-1185">Reference proteome</keyword>
<evidence type="ECO:0000313" key="3">
    <source>
        <dbReference type="Proteomes" id="UP001596368"/>
    </source>
</evidence>
<dbReference type="GeneID" id="81122412"/>
<organism evidence="2 3">
    <name type="scientific">Halobaculum litoreum</name>
    <dbReference type="NCBI Taxonomy" id="3031998"/>
    <lineage>
        <taxon>Archaea</taxon>
        <taxon>Methanobacteriati</taxon>
        <taxon>Methanobacteriota</taxon>
        <taxon>Stenosarchaea group</taxon>
        <taxon>Halobacteria</taxon>
        <taxon>Halobacteriales</taxon>
        <taxon>Haloferacaceae</taxon>
        <taxon>Halobaculum</taxon>
    </lineage>
</organism>
<comment type="caution">
    <text evidence="2">The sequence shown here is derived from an EMBL/GenBank/DDBJ whole genome shotgun (WGS) entry which is preliminary data.</text>
</comment>
<evidence type="ECO:0000259" key="1">
    <source>
        <dbReference type="Pfam" id="PF09851"/>
    </source>
</evidence>
<protein>
    <submittedName>
        <fullName evidence="2">SHOCT domain-containing protein</fullName>
    </submittedName>
</protein>
<dbReference type="EMBL" id="JBHSZG010000001">
    <property type="protein sequence ID" value="MFC7136105.1"/>
    <property type="molecule type" value="Genomic_DNA"/>
</dbReference>
<feature type="domain" description="SHOCT" evidence="1">
    <location>
        <begin position="45"/>
        <end position="71"/>
    </location>
</feature>
<sequence length="74" mass="8097">MARAVGGLITTLLVLALLGAVVYGAVVLARGDGAVDGPERRRDDDALAVLDRRYARGELDDEEYERRRQRLTGN</sequence>
<dbReference type="Proteomes" id="UP001596368">
    <property type="component" value="Unassembled WGS sequence"/>
</dbReference>
<gene>
    <name evidence="2" type="ORF">ACFQRB_05200</name>
</gene>